<evidence type="ECO:0000313" key="9">
    <source>
        <dbReference type="Proteomes" id="UP000215767"/>
    </source>
</evidence>
<proteinExistence type="inferred from homology"/>
<dbReference type="GO" id="GO:0003886">
    <property type="term" value="F:DNA (cytosine-5-)-methyltransferase activity"/>
    <property type="evidence" value="ECO:0007669"/>
    <property type="project" value="UniProtKB-EC"/>
</dbReference>
<evidence type="ECO:0000256" key="4">
    <source>
        <dbReference type="ARBA" id="ARBA00022691"/>
    </source>
</evidence>
<comment type="similarity">
    <text evidence="7">Belongs to the class I-like SAM-binding methyltransferase superfamily. C5-methyltransferase family.</text>
</comment>
<dbReference type="OrthoDB" id="9813719at2"/>
<evidence type="ECO:0000256" key="1">
    <source>
        <dbReference type="ARBA" id="ARBA00011975"/>
    </source>
</evidence>
<accession>A0A261UI21</accession>
<keyword evidence="4 7" id="KW-0949">S-adenosyl-L-methionine</keyword>
<dbReference type="AlphaFoldDB" id="A0A261UI21"/>
<dbReference type="PRINTS" id="PR00105">
    <property type="entry name" value="C5METTRFRASE"/>
</dbReference>
<dbReference type="InterPro" id="IPR050390">
    <property type="entry name" value="C5-Methyltransferase"/>
</dbReference>
<dbReference type="GO" id="GO:0003677">
    <property type="term" value="F:DNA binding"/>
    <property type="evidence" value="ECO:0007669"/>
    <property type="project" value="TreeGrafter"/>
</dbReference>
<dbReference type="RefSeq" id="WP_094842991.1">
    <property type="nucleotide sequence ID" value="NZ_NEVS01000004.1"/>
</dbReference>
<keyword evidence="9" id="KW-1185">Reference proteome</keyword>
<evidence type="ECO:0000256" key="3">
    <source>
        <dbReference type="ARBA" id="ARBA00022679"/>
    </source>
</evidence>
<dbReference type="Gene3D" id="3.90.120.10">
    <property type="entry name" value="DNA Methylase, subunit A, domain 2"/>
    <property type="match status" value="1"/>
</dbReference>
<keyword evidence="5" id="KW-0680">Restriction system</keyword>
<feature type="active site" evidence="7">
    <location>
        <position position="88"/>
    </location>
</feature>
<sequence length="633" mass="68318">MIRDQFVLDVHPEIIVDNFAGGGGASTGIEMALGRCVDIAINHDPEAVAMHEINHPQTRHYCESVWDVDPLEATEGRPVGLAWFSPDCKHFSKAKGGKPRDKRIRGLAWIVLRWAALVRPRVIMLENVEEFRTWGPLLENGQPCPARKGKTFQSFIHQLQEKGYAVEHRELRACDYGAPTIRKRLFLIARCDGQPIVWPEPTHGAPTSPEVLAGLRKPWRTAADCIDWSIPCPSIFERQRPLAEATLKRIARGIRRYVLEAAEPFIVKCNHTSNRTVYDCFRGSAIAEPLKTITASHGMGLVTPFLTEHANGSTQRNFDTGTPLRTQCAEVRGGHFAMVAPTLVQAGYGEAPGQAPRAPGLGKPLGTVVAGGIKHALVSAFLAKHYGGNYDGSGAPLDGPMHTATTVDHHAVVAASLMTNTTGHSGAAASSPVPTLTTGGHHAVVAAQLVGCGGRAGQSRPRDAGEPAQTLTSKADTCVVTSHLAKLRNNQFGQPTEEPMPTLTAGGGHVADVRAFLVKYYSEGGQDQDCRDPMHTIPTKDRIGLVTVAGQEYVIADIGMRMLEPHELYAAQGFPANYIIAPTVNGRRLPKHAQVRMCGNSVCPPLAAALVRANVPDLAAWTTKEAKQRRIAA</sequence>
<evidence type="ECO:0000256" key="2">
    <source>
        <dbReference type="ARBA" id="ARBA00022603"/>
    </source>
</evidence>
<comment type="caution">
    <text evidence="8">The sequence shown here is derived from an EMBL/GenBank/DDBJ whole genome shotgun (WGS) entry which is preliminary data.</text>
</comment>
<dbReference type="SUPFAM" id="SSF53335">
    <property type="entry name" value="S-adenosyl-L-methionine-dependent methyltransferases"/>
    <property type="match status" value="1"/>
</dbReference>
<dbReference type="GO" id="GO:0009307">
    <property type="term" value="P:DNA restriction-modification system"/>
    <property type="evidence" value="ECO:0007669"/>
    <property type="project" value="UniProtKB-KW"/>
</dbReference>
<dbReference type="EMBL" id="NEVS01000004">
    <property type="protein sequence ID" value="OZI61588.1"/>
    <property type="molecule type" value="Genomic_DNA"/>
</dbReference>
<dbReference type="Pfam" id="PF00145">
    <property type="entry name" value="DNA_methylase"/>
    <property type="match status" value="2"/>
</dbReference>
<keyword evidence="2 7" id="KW-0489">Methyltransferase</keyword>
<dbReference type="InterPro" id="IPR001525">
    <property type="entry name" value="C5_MeTfrase"/>
</dbReference>
<evidence type="ECO:0000256" key="7">
    <source>
        <dbReference type="PROSITE-ProRule" id="PRU01016"/>
    </source>
</evidence>
<dbReference type="GO" id="GO:0032259">
    <property type="term" value="P:methylation"/>
    <property type="evidence" value="ECO:0007669"/>
    <property type="project" value="UniProtKB-KW"/>
</dbReference>
<reference evidence="9" key="1">
    <citation type="submission" date="2017-05" db="EMBL/GenBank/DDBJ databases">
        <title>Complete and WGS of Bordetella genogroups.</title>
        <authorList>
            <person name="Spilker T."/>
            <person name="Lipuma J."/>
        </authorList>
    </citation>
    <scope>NUCLEOTIDE SEQUENCE [LARGE SCALE GENOMIC DNA]</scope>
    <source>
        <strain evidence="9">AU8856</strain>
    </source>
</reference>
<dbReference type="Proteomes" id="UP000215767">
    <property type="component" value="Unassembled WGS sequence"/>
</dbReference>
<gene>
    <name evidence="8" type="ORF">CAL28_20105</name>
</gene>
<evidence type="ECO:0000313" key="8">
    <source>
        <dbReference type="EMBL" id="OZI61588.1"/>
    </source>
</evidence>
<organism evidence="8 9">
    <name type="scientific">Bordetella genomosp. 11</name>
    <dbReference type="NCBI Taxonomy" id="1416808"/>
    <lineage>
        <taxon>Bacteria</taxon>
        <taxon>Pseudomonadati</taxon>
        <taxon>Pseudomonadota</taxon>
        <taxon>Betaproteobacteria</taxon>
        <taxon>Burkholderiales</taxon>
        <taxon>Alcaligenaceae</taxon>
        <taxon>Bordetella</taxon>
    </lineage>
</organism>
<evidence type="ECO:0000256" key="5">
    <source>
        <dbReference type="ARBA" id="ARBA00022747"/>
    </source>
</evidence>
<name>A0A261UI21_9BORD</name>
<dbReference type="PANTHER" id="PTHR10629">
    <property type="entry name" value="CYTOSINE-SPECIFIC METHYLTRANSFERASE"/>
    <property type="match status" value="1"/>
</dbReference>
<dbReference type="GO" id="GO:0044027">
    <property type="term" value="P:negative regulation of gene expression via chromosomal CpG island methylation"/>
    <property type="evidence" value="ECO:0007669"/>
    <property type="project" value="TreeGrafter"/>
</dbReference>
<dbReference type="EC" id="2.1.1.37" evidence="1"/>
<evidence type="ECO:0000256" key="6">
    <source>
        <dbReference type="ARBA" id="ARBA00047422"/>
    </source>
</evidence>
<dbReference type="InterPro" id="IPR029063">
    <property type="entry name" value="SAM-dependent_MTases_sf"/>
</dbReference>
<protein>
    <recommendedName>
        <fullName evidence="1">DNA (cytosine-5-)-methyltransferase</fullName>
        <ecNumber evidence="1">2.1.1.37</ecNumber>
    </recommendedName>
</protein>
<dbReference type="PANTHER" id="PTHR10629:SF52">
    <property type="entry name" value="DNA (CYTOSINE-5)-METHYLTRANSFERASE 1"/>
    <property type="match status" value="1"/>
</dbReference>
<dbReference type="PROSITE" id="PS51679">
    <property type="entry name" value="SAM_MT_C5"/>
    <property type="match status" value="1"/>
</dbReference>
<dbReference type="Gene3D" id="3.40.50.150">
    <property type="entry name" value="Vaccinia Virus protein VP39"/>
    <property type="match status" value="1"/>
</dbReference>
<keyword evidence="3 7" id="KW-0808">Transferase</keyword>
<comment type="catalytic activity">
    <reaction evidence="6">
        <text>a 2'-deoxycytidine in DNA + S-adenosyl-L-methionine = a 5-methyl-2'-deoxycytidine in DNA + S-adenosyl-L-homocysteine + H(+)</text>
        <dbReference type="Rhea" id="RHEA:13681"/>
        <dbReference type="Rhea" id="RHEA-COMP:11369"/>
        <dbReference type="Rhea" id="RHEA-COMP:11370"/>
        <dbReference type="ChEBI" id="CHEBI:15378"/>
        <dbReference type="ChEBI" id="CHEBI:57856"/>
        <dbReference type="ChEBI" id="CHEBI:59789"/>
        <dbReference type="ChEBI" id="CHEBI:85452"/>
        <dbReference type="ChEBI" id="CHEBI:85454"/>
        <dbReference type="EC" id="2.1.1.37"/>
    </reaction>
</comment>